<keyword evidence="3 9" id="KW-0812">Transmembrane</keyword>
<feature type="transmembrane region" description="Helical" evidence="9">
    <location>
        <begin position="1615"/>
        <end position="1631"/>
    </location>
</feature>
<feature type="transmembrane region" description="Helical" evidence="9">
    <location>
        <begin position="1562"/>
        <end position="1583"/>
    </location>
</feature>
<feature type="transmembrane region" description="Helical" evidence="9">
    <location>
        <begin position="1643"/>
        <end position="1663"/>
    </location>
</feature>
<feature type="region of interest" description="Disordered" evidence="8">
    <location>
        <begin position="194"/>
        <end position="216"/>
    </location>
</feature>
<evidence type="ECO:0000256" key="1">
    <source>
        <dbReference type="ARBA" id="ARBA00004141"/>
    </source>
</evidence>
<dbReference type="EMBL" id="QXFT01000308">
    <property type="protein sequence ID" value="KAE9347708.1"/>
    <property type="molecule type" value="Genomic_DNA"/>
</dbReference>
<dbReference type="InterPro" id="IPR005821">
    <property type="entry name" value="Ion_trans_dom"/>
</dbReference>
<organism evidence="11 12">
    <name type="scientific">Phytophthora rubi</name>
    <dbReference type="NCBI Taxonomy" id="129364"/>
    <lineage>
        <taxon>Eukaryota</taxon>
        <taxon>Sar</taxon>
        <taxon>Stramenopiles</taxon>
        <taxon>Oomycota</taxon>
        <taxon>Peronosporomycetes</taxon>
        <taxon>Peronosporales</taxon>
        <taxon>Peronosporaceae</taxon>
        <taxon>Phytophthora</taxon>
    </lineage>
</organism>
<feature type="transmembrane region" description="Helical" evidence="9">
    <location>
        <begin position="918"/>
        <end position="936"/>
    </location>
</feature>
<dbReference type="PANTHER" id="PTHR45638:SF11">
    <property type="entry name" value="CYCLIC NUCLEOTIDE-GATED CATION CHANNEL SUBUNIT A"/>
    <property type="match status" value="1"/>
</dbReference>
<dbReference type="SUPFAM" id="SSF51206">
    <property type="entry name" value="cAMP-binding domain-like"/>
    <property type="match status" value="4"/>
</dbReference>
<dbReference type="InterPro" id="IPR050866">
    <property type="entry name" value="CNG_cation_channel"/>
</dbReference>
<evidence type="ECO:0000259" key="10">
    <source>
        <dbReference type="PROSITE" id="PS50042"/>
    </source>
</evidence>
<gene>
    <name evidence="11" type="ORF">PR003_g6786</name>
</gene>
<evidence type="ECO:0000256" key="4">
    <source>
        <dbReference type="ARBA" id="ARBA00022989"/>
    </source>
</evidence>
<feature type="domain" description="Cyclic nucleotide-binding" evidence="10">
    <location>
        <begin position="1770"/>
        <end position="1858"/>
    </location>
</feature>
<dbReference type="Gene3D" id="2.60.120.10">
    <property type="entry name" value="Jelly Rolls"/>
    <property type="match status" value="4"/>
</dbReference>
<evidence type="ECO:0000256" key="5">
    <source>
        <dbReference type="ARBA" id="ARBA00023065"/>
    </source>
</evidence>
<keyword evidence="6 9" id="KW-0472">Membrane</keyword>
<dbReference type="PROSITE" id="PS50042">
    <property type="entry name" value="CNMP_BINDING_3"/>
    <property type="match status" value="4"/>
</dbReference>
<feature type="transmembrane region" description="Helical" evidence="9">
    <location>
        <begin position="471"/>
        <end position="492"/>
    </location>
</feature>
<feature type="transmembrane region" description="Helical" evidence="9">
    <location>
        <begin position="1430"/>
        <end position="1448"/>
    </location>
</feature>
<feature type="transmembrane region" description="Helical" evidence="9">
    <location>
        <begin position="1460"/>
        <end position="1484"/>
    </location>
</feature>
<dbReference type="GO" id="GO:0044877">
    <property type="term" value="F:protein-containing complex binding"/>
    <property type="evidence" value="ECO:0007669"/>
    <property type="project" value="TreeGrafter"/>
</dbReference>
<keyword evidence="7" id="KW-1071">Ligand-gated ion channel</keyword>
<dbReference type="Gene3D" id="1.10.287.630">
    <property type="entry name" value="Helix hairpin bin"/>
    <property type="match status" value="2"/>
</dbReference>
<dbReference type="PANTHER" id="PTHR45638">
    <property type="entry name" value="CYCLIC NUCLEOTIDE-GATED CATION CHANNEL SUBUNIT A"/>
    <property type="match status" value="1"/>
</dbReference>
<evidence type="ECO:0000256" key="9">
    <source>
        <dbReference type="SAM" id="Phobius"/>
    </source>
</evidence>
<feature type="compositionally biased region" description="Basic and acidic residues" evidence="8">
    <location>
        <begin position="1956"/>
        <end position="1968"/>
    </location>
</feature>
<evidence type="ECO:0000256" key="7">
    <source>
        <dbReference type="ARBA" id="ARBA00023286"/>
    </source>
</evidence>
<dbReference type="GO" id="GO:0016020">
    <property type="term" value="C:membrane"/>
    <property type="evidence" value="ECO:0007669"/>
    <property type="project" value="UniProtKB-SubCell"/>
</dbReference>
<name>A0A6A4FNT9_9STRA</name>
<keyword evidence="5" id="KW-0406">Ion transport</keyword>
<evidence type="ECO:0000313" key="11">
    <source>
        <dbReference type="EMBL" id="KAE9347708.1"/>
    </source>
</evidence>
<keyword evidence="7" id="KW-0407">Ion channel</keyword>
<dbReference type="SUPFAM" id="SSF81324">
    <property type="entry name" value="Voltage-gated potassium channels"/>
    <property type="match status" value="3"/>
</dbReference>
<evidence type="ECO:0000256" key="8">
    <source>
        <dbReference type="SAM" id="MobiDB-lite"/>
    </source>
</evidence>
<dbReference type="InterPro" id="IPR018490">
    <property type="entry name" value="cNMP-bd_dom_sf"/>
</dbReference>
<comment type="caution">
    <text evidence="11">The sequence shown here is derived from an EMBL/GenBank/DDBJ whole genome shotgun (WGS) entry which is preliminary data.</text>
</comment>
<feature type="domain" description="Cyclic nucleotide-binding" evidence="10">
    <location>
        <begin position="701"/>
        <end position="780"/>
    </location>
</feature>
<feature type="domain" description="Cyclic nucleotide-binding" evidence="10">
    <location>
        <begin position="69"/>
        <end position="167"/>
    </location>
</feature>
<reference evidence="11 12" key="1">
    <citation type="submission" date="2018-08" db="EMBL/GenBank/DDBJ databases">
        <title>Genomic investigation of the strawberry pathogen Phytophthora fragariae indicates pathogenicity is determined by transcriptional variation in three key races.</title>
        <authorList>
            <person name="Adams T.M."/>
            <person name="Armitage A.D."/>
            <person name="Sobczyk M.K."/>
            <person name="Bates H.J."/>
            <person name="Dunwell J.M."/>
            <person name="Nellist C.F."/>
            <person name="Harrison R.J."/>
        </authorList>
    </citation>
    <scope>NUCLEOTIDE SEQUENCE [LARGE SCALE GENOMIC DNA]</scope>
    <source>
        <strain evidence="11 12">SCRP333</strain>
    </source>
</reference>
<feature type="transmembrane region" description="Helical" evidence="9">
    <location>
        <begin position="571"/>
        <end position="591"/>
    </location>
</feature>
<feature type="domain" description="Cyclic nucleotide-binding" evidence="10">
    <location>
        <begin position="1172"/>
        <end position="1318"/>
    </location>
</feature>
<feature type="transmembrane region" description="Helical" evidence="9">
    <location>
        <begin position="342"/>
        <end position="361"/>
    </location>
</feature>
<keyword evidence="2" id="KW-0813">Transport</keyword>
<feature type="transmembrane region" description="Helical" evidence="9">
    <location>
        <begin position="135"/>
        <end position="155"/>
    </location>
</feature>
<feature type="region of interest" description="Disordered" evidence="8">
    <location>
        <begin position="1909"/>
        <end position="1981"/>
    </location>
</feature>
<dbReference type="Gene3D" id="1.10.287.70">
    <property type="match status" value="3"/>
</dbReference>
<dbReference type="Pfam" id="PF00027">
    <property type="entry name" value="cNMP_binding"/>
    <property type="match status" value="3"/>
</dbReference>
<keyword evidence="4 9" id="KW-1133">Transmembrane helix</keyword>
<evidence type="ECO:0000313" key="12">
    <source>
        <dbReference type="Proteomes" id="UP000434957"/>
    </source>
</evidence>
<evidence type="ECO:0000256" key="3">
    <source>
        <dbReference type="ARBA" id="ARBA00022692"/>
    </source>
</evidence>
<feature type="transmembrane region" description="Helical" evidence="9">
    <location>
        <begin position="983"/>
        <end position="1001"/>
    </location>
</feature>
<proteinExistence type="predicted"/>
<evidence type="ECO:0000256" key="6">
    <source>
        <dbReference type="ARBA" id="ARBA00023136"/>
    </source>
</evidence>
<comment type="subcellular location">
    <subcellularLocation>
        <location evidence="1">Membrane</location>
        <topology evidence="1">Multi-pass membrane protein</topology>
    </subcellularLocation>
</comment>
<protein>
    <recommendedName>
        <fullName evidence="10">Cyclic nucleotide-binding domain-containing protein</fullName>
    </recommendedName>
</protein>
<feature type="transmembrane region" description="Helical" evidence="9">
    <location>
        <begin position="381"/>
        <end position="400"/>
    </location>
</feature>
<feature type="region of interest" description="Disordered" evidence="8">
    <location>
        <begin position="2056"/>
        <end position="2078"/>
    </location>
</feature>
<dbReference type="InterPro" id="IPR000595">
    <property type="entry name" value="cNMP-bd_dom"/>
</dbReference>
<dbReference type="Pfam" id="PF00520">
    <property type="entry name" value="Ion_trans"/>
    <property type="match status" value="2"/>
</dbReference>
<accession>A0A6A4FNT9</accession>
<feature type="transmembrane region" description="Helical" evidence="9">
    <location>
        <begin position="1069"/>
        <end position="1088"/>
    </location>
</feature>
<dbReference type="CDD" id="cd00038">
    <property type="entry name" value="CAP_ED"/>
    <property type="match status" value="4"/>
</dbReference>
<keyword evidence="12" id="KW-1185">Reference proteome</keyword>
<dbReference type="InterPro" id="IPR014710">
    <property type="entry name" value="RmlC-like_jellyroll"/>
</dbReference>
<sequence length="2078" mass="235679">MSARINQLVHVLSFHHVPESQQTQAIEYLKRYYTDAESADRETAKILCPSIANDIQVELLKSTLAQISLFVGCNDQFIVAMTSLLELTAVPAQTTLFTEGDHGSAMYVVRSGVLAVIARSVTVLEMRKGTCFGELFVFSSMACTATVISTTYSILYKLSRFHCERVLEGYPDCASVIAVHVKDILRQLNISEDESGSNTSYNSISSRSNSRRAALRRASVTTGGIAGALARARGSSRGSSFLSSQRISISRKQSKKNSIGPLLQDILQSGTKPASNEHLSRENTTMSTDDLLSHTLTLKNENEPPPFEQRQGPKLKLVYRHHGLWRLVVLQRCIDFDSPARMWWLLLLFSNLCYCWIMVPVQVIFPLWQRPSWVTQSIDCISNIGLLLDLVLNLNLSFMIESDKVMDPKLSAYRYLRTGFRFDLLCALPYEYLSIEHYGLLRLPRLVRVFHLTRHLKELDHFIRLNSRRQLVLLTLMFFIMFHVVACIYFGISSIEGFDPNENEAWVCPTSLCLRRLNATHLENCNGVIFDENMNRSELGEIAAMEYFRSLYYAVGVLASPGKTVEPTSDFQLVAALILMLGGFLISGVVVDNVQKRFTASAFEQKQFFETSTRIQLFLRRQKAPLAIHHRVKSFLDYWWSSHRGAVIRELLADLPRSMRLELLRSICTPVLQTLALLQGVHPVRDKLEEVMVENASFILYGQGETVYRHGDYVTGMYFVLEGEVCVVKMGGPPSKIHRGGYFGTATLTQQERGEGYMEHVSANSGCILLFVSRDQLRAMEAIFPPLRAELLTVDKRLMSSELASLNVHTDKEEHSQVKSILHRVEFTLTNTFTAVYDPDSLFTLAWEAWLFMVMTTQWVLVMFQACFPLEGGHAKVDSLMVFLECSFLLDVFIRSRLGFYEYGNKVMDIHRIKHQYFRSGTFALDVVALLPLYAVNWGMPSYKRWDLLNVNKLLRLFKVPKQLHALETRYLKRTTELHLFKLLYYTFMLSHILGCIWFNFASGVAIPTLNDSSAANTTKTAFGANLWLPSKKLESGSLMLQYMASLYWSFGLMSSSGESEYPQTTAQCIFSVVTMTAGVFLFAYVIGNFTDIIELTSSESREFNVKMGAARQMLDHFKMPSTLQERVQTFLLFKRYHTITQEHLLGECLPPSLLTDIRLVYMKPMIEKVDFLAGMEISITRMLVSQFTQVLVSRGEFVFRFGDSGSDMFFVFTGILDVLLPMQVAKRSRPTFRAVADTVATKASSGDNQVGPTAEDLDSSWQQISIPGQLKKMNEISAGRYFGENGLFTNGERDAYIQARTSCILYRLSRESLELVFERYPRWKQKVIQIANIHREQARLEQLSREEQRRGMLISGGRALSRSDIVNERAEGLKGTRYHARLQRSNTGSSSRIIPTPVGLADQQVQKPFLRIVDGFLHGVPVQRNLHHFWLRFIICCTMFVAVMVPYQLTMDAMDRRAVVPIFFIVVGILCEVAFVVDLWFSWHVRESQESMELYDQQLRSVYKKERMLWDILAAIPFYDVLAVLGCSSWFKLLRCIKIFNLGSYFNELNRRSIANETTSFWHVWMGYLLVIYWVACAYLAVSMDAGFGVEWEGWLPSQELVISDPQNPSSSQLALRLLRGLFFAMVTFVKKAYCPEPETASLYAFHIGMSFVGLITMSYVIGELASLFISYIGLEVGFRKNYIAVELYLARLRLSDRLKTRTYAFMTSLWSSHAGVNYEELLAEMPRAIRTSCVLQVSTKPLSWFVMKVIAPVCWEEIHKMDEFTRSVAERLRFECYPRDESVVTEGSIVRAMYFVIKGHLSMQSRSLLDRSVGLRNGSYFGERGLLGCTISAYTVRTVRACDLLSLSSEAFVQVLQGHLFTRLALKVCERAYKQLKGQPIASSSRTDMEEHWGAALLRVVQAIQAQKHPTAHPTPPVVKEAADKEAGDPPPSSDRIPLSSLRRKVVTRQNSKTTEKQDHLLRNSNKDASNPGEAKGVHNANVESDELPANVEGMCKALKTAHSCFEAFAPLHHIMLATDPLEWHASFNTQNSSTLSLPNALEAADNSGCWRRNSPPANEHAIASPLVSRNEEIEQ</sequence>
<feature type="transmembrane region" description="Helical" evidence="9">
    <location>
        <begin position="1509"/>
        <end position="1532"/>
    </location>
</feature>
<dbReference type="Proteomes" id="UP000434957">
    <property type="component" value="Unassembled WGS sequence"/>
</dbReference>
<dbReference type="GO" id="GO:0005221">
    <property type="term" value="F:intracellularly cyclic nucleotide-activated monoatomic cation channel activity"/>
    <property type="evidence" value="ECO:0007669"/>
    <property type="project" value="InterPro"/>
</dbReference>
<evidence type="ECO:0000256" key="2">
    <source>
        <dbReference type="ARBA" id="ARBA00022448"/>
    </source>
</evidence>
<dbReference type="SMART" id="SM00100">
    <property type="entry name" value="cNMP"/>
    <property type="match status" value="4"/>
</dbReference>
<feature type="compositionally biased region" description="Low complexity" evidence="8">
    <location>
        <begin position="196"/>
        <end position="208"/>
    </location>
</feature>